<sequence>MKLVLILVGVGLLAMGCAPAEMAIPLAGADGWLQVLANSESHGVPLLAVNW</sequence>
<dbReference type="OrthoDB" id="9811255at2"/>
<evidence type="ECO:0000313" key="1">
    <source>
        <dbReference type="EMBL" id="EPX81198.1"/>
    </source>
</evidence>
<protein>
    <recommendedName>
        <fullName evidence="3">Lipoprotein</fullName>
    </recommendedName>
</protein>
<dbReference type="Proteomes" id="UP000015351">
    <property type="component" value="Unassembled WGS sequence"/>
</dbReference>
<name>S9QNL6_9RHOB</name>
<dbReference type="PROSITE" id="PS51257">
    <property type="entry name" value="PROKAR_LIPOPROTEIN"/>
    <property type="match status" value="1"/>
</dbReference>
<keyword evidence="2" id="KW-1185">Reference proteome</keyword>
<gene>
    <name evidence="1" type="ORF">thalar_00647</name>
</gene>
<evidence type="ECO:0008006" key="3">
    <source>
        <dbReference type="Google" id="ProtNLM"/>
    </source>
</evidence>
<organism evidence="1 2">
    <name type="scientific">Litoreibacter arenae DSM 19593</name>
    <dbReference type="NCBI Taxonomy" id="1123360"/>
    <lineage>
        <taxon>Bacteria</taxon>
        <taxon>Pseudomonadati</taxon>
        <taxon>Pseudomonadota</taxon>
        <taxon>Alphaproteobacteria</taxon>
        <taxon>Rhodobacterales</taxon>
        <taxon>Roseobacteraceae</taxon>
        <taxon>Litoreibacter</taxon>
    </lineage>
</organism>
<dbReference type="EMBL" id="AONI01000006">
    <property type="protein sequence ID" value="EPX81198.1"/>
    <property type="molecule type" value="Genomic_DNA"/>
</dbReference>
<reference evidence="2" key="1">
    <citation type="journal article" date="2013" name="Stand. Genomic Sci.">
        <title>Genome sequence of the Litoreibacter arenae type strain (DSM 19593(T)), a member of the Roseobacter clade isolated from sea sand.</title>
        <authorList>
            <person name="Riedel T."/>
            <person name="Fiebig A."/>
            <person name="Petersen J."/>
            <person name="Gronow S."/>
            <person name="Kyrpides N.C."/>
            <person name="Goker M."/>
            <person name="Klenk H.P."/>
        </authorList>
    </citation>
    <scope>NUCLEOTIDE SEQUENCE [LARGE SCALE GENOMIC DNA]</scope>
    <source>
        <strain evidence="2">DSM 19593</strain>
    </source>
</reference>
<accession>S9QNL6</accession>
<dbReference type="AlphaFoldDB" id="S9QNL6"/>
<proteinExistence type="predicted"/>
<dbReference type="HOGENOM" id="CLU_3100478_0_0_5"/>
<evidence type="ECO:0000313" key="2">
    <source>
        <dbReference type="Proteomes" id="UP000015351"/>
    </source>
</evidence>
<dbReference type="RefSeq" id="WP_021101717.1">
    <property type="nucleotide sequence ID" value="NZ_KE557312.1"/>
</dbReference>
<comment type="caution">
    <text evidence="1">The sequence shown here is derived from an EMBL/GenBank/DDBJ whole genome shotgun (WGS) entry which is preliminary data.</text>
</comment>